<dbReference type="PROSITE" id="PS00211">
    <property type="entry name" value="ABC_TRANSPORTER_1"/>
    <property type="match status" value="1"/>
</dbReference>
<dbReference type="InterPro" id="IPR039421">
    <property type="entry name" value="Type_1_exporter"/>
</dbReference>
<dbReference type="InterPro" id="IPR003593">
    <property type="entry name" value="AAA+_ATPase"/>
</dbReference>
<keyword evidence="5" id="KW-0547">Nucleotide-binding</keyword>
<dbReference type="Gene3D" id="3.40.50.300">
    <property type="entry name" value="P-loop containing nucleotide triphosphate hydrolases"/>
    <property type="match status" value="1"/>
</dbReference>
<feature type="transmembrane region" description="Helical" evidence="11">
    <location>
        <begin position="287"/>
        <end position="308"/>
    </location>
</feature>
<feature type="domain" description="ABC transporter" evidence="12">
    <location>
        <begin position="494"/>
        <end position="730"/>
    </location>
</feature>
<evidence type="ECO:0000256" key="3">
    <source>
        <dbReference type="ARBA" id="ARBA00022475"/>
    </source>
</evidence>
<dbReference type="CDD" id="cd02418">
    <property type="entry name" value="Peptidase_C39B"/>
    <property type="match status" value="1"/>
</dbReference>
<evidence type="ECO:0000256" key="11">
    <source>
        <dbReference type="SAM" id="Phobius"/>
    </source>
</evidence>
<feature type="transmembrane region" description="Helical" evidence="11">
    <location>
        <begin position="415"/>
        <end position="440"/>
    </location>
</feature>
<name>A0A563U646_9SPHI</name>
<keyword evidence="3" id="KW-1003">Cell membrane</keyword>
<feature type="transmembrane region" description="Helical" evidence="11">
    <location>
        <begin position="177"/>
        <end position="198"/>
    </location>
</feature>
<dbReference type="CDD" id="cd18571">
    <property type="entry name" value="ABC_6TM_peptidase_like"/>
    <property type="match status" value="1"/>
</dbReference>
<dbReference type="InterPro" id="IPR003439">
    <property type="entry name" value="ABC_transporter-like_ATP-bd"/>
</dbReference>
<dbReference type="GO" id="GO:0043213">
    <property type="term" value="P:bacteriocin transport"/>
    <property type="evidence" value="ECO:0007669"/>
    <property type="project" value="UniProtKB-KW"/>
</dbReference>
<organism evidence="15 16">
    <name type="scientific">Mucilaginibacter achroorhodeus</name>
    <dbReference type="NCBI Taxonomy" id="2599294"/>
    <lineage>
        <taxon>Bacteria</taxon>
        <taxon>Pseudomonadati</taxon>
        <taxon>Bacteroidota</taxon>
        <taxon>Sphingobacteriia</taxon>
        <taxon>Sphingobacteriales</taxon>
        <taxon>Sphingobacteriaceae</taxon>
        <taxon>Mucilaginibacter</taxon>
    </lineage>
</organism>
<evidence type="ECO:0000256" key="1">
    <source>
        <dbReference type="ARBA" id="ARBA00004651"/>
    </source>
</evidence>
<dbReference type="GO" id="GO:0005524">
    <property type="term" value="F:ATP binding"/>
    <property type="evidence" value="ECO:0007669"/>
    <property type="project" value="UniProtKB-KW"/>
</dbReference>
<dbReference type="InterPro" id="IPR027417">
    <property type="entry name" value="P-loop_NTPase"/>
</dbReference>
<dbReference type="InterPro" id="IPR005074">
    <property type="entry name" value="Peptidase_C39"/>
</dbReference>
<accession>A0A563U646</accession>
<evidence type="ECO:0000256" key="9">
    <source>
        <dbReference type="ARBA" id="ARBA00023136"/>
    </source>
</evidence>
<evidence type="ECO:0000313" key="15">
    <source>
        <dbReference type="EMBL" id="TWR26805.1"/>
    </source>
</evidence>
<dbReference type="GO" id="GO:0015031">
    <property type="term" value="P:protein transport"/>
    <property type="evidence" value="ECO:0007669"/>
    <property type="project" value="UniProtKB-KW"/>
</dbReference>
<dbReference type="SUPFAM" id="SSF52540">
    <property type="entry name" value="P-loop containing nucleoside triphosphate hydrolases"/>
    <property type="match status" value="1"/>
</dbReference>
<dbReference type="Proteomes" id="UP000318010">
    <property type="component" value="Unassembled WGS sequence"/>
</dbReference>
<evidence type="ECO:0000259" key="14">
    <source>
        <dbReference type="PROSITE" id="PS50990"/>
    </source>
</evidence>
<dbReference type="GO" id="GO:0140359">
    <property type="term" value="F:ABC-type transporter activity"/>
    <property type="evidence" value="ECO:0007669"/>
    <property type="project" value="InterPro"/>
</dbReference>
<keyword evidence="7" id="KW-0653">Protein transport</keyword>
<dbReference type="SUPFAM" id="SSF90123">
    <property type="entry name" value="ABC transporter transmembrane region"/>
    <property type="match status" value="1"/>
</dbReference>
<dbReference type="Gene3D" id="1.20.1560.10">
    <property type="entry name" value="ABC transporter type 1, transmembrane domain"/>
    <property type="match status" value="1"/>
</dbReference>
<comment type="caution">
    <text evidence="15">The sequence shown here is derived from an EMBL/GenBank/DDBJ whole genome shotgun (WGS) entry which is preliminary data.</text>
</comment>
<evidence type="ECO:0000256" key="6">
    <source>
        <dbReference type="ARBA" id="ARBA00022840"/>
    </source>
</evidence>
<evidence type="ECO:0000256" key="7">
    <source>
        <dbReference type="ARBA" id="ARBA00022927"/>
    </source>
</evidence>
<comment type="subcellular location">
    <subcellularLocation>
        <location evidence="1">Cell membrane</location>
        <topology evidence="1">Multi-pass membrane protein</topology>
    </subcellularLocation>
</comment>
<evidence type="ECO:0000256" key="4">
    <source>
        <dbReference type="ARBA" id="ARBA00022692"/>
    </source>
</evidence>
<dbReference type="InterPro" id="IPR036640">
    <property type="entry name" value="ABC1_TM_sf"/>
</dbReference>
<dbReference type="FunFam" id="3.40.50.300:FF:000299">
    <property type="entry name" value="ABC transporter ATP-binding protein/permease"/>
    <property type="match status" value="1"/>
</dbReference>
<feature type="transmembrane region" description="Helical" evidence="11">
    <location>
        <begin position="314"/>
        <end position="334"/>
    </location>
</feature>
<dbReference type="GO" id="GO:0008233">
    <property type="term" value="F:peptidase activity"/>
    <property type="evidence" value="ECO:0007669"/>
    <property type="project" value="InterPro"/>
</dbReference>
<evidence type="ECO:0000259" key="12">
    <source>
        <dbReference type="PROSITE" id="PS50893"/>
    </source>
</evidence>
<reference evidence="15 16" key="1">
    <citation type="submission" date="2019-07" db="EMBL/GenBank/DDBJ databases">
        <authorList>
            <person name="Kim J."/>
        </authorList>
    </citation>
    <scope>NUCLEOTIDE SEQUENCE [LARGE SCALE GENOMIC DNA]</scope>
    <source>
        <strain evidence="15 16">MJ1a</strain>
    </source>
</reference>
<keyword evidence="6" id="KW-0067">ATP-binding</keyword>
<evidence type="ECO:0000313" key="16">
    <source>
        <dbReference type="Proteomes" id="UP000318010"/>
    </source>
</evidence>
<dbReference type="Pfam" id="PF03412">
    <property type="entry name" value="Peptidase_C39"/>
    <property type="match status" value="1"/>
</dbReference>
<dbReference type="GO" id="GO:0016887">
    <property type="term" value="F:ATP hydrolysis activity"/>
    <property type="evidence" value="ECO:0007669"/>
    <property type="project" value="InterPro"/>
</dbReference>
<dbReference type="GO" id="GO:0005886">
    <property type="term" value="C:plasma membrane"/>
    <property type="evidence" value="ECO:0007669"/>
    <property type="project" value="UniProtKB-SubCell"/>
</dbReference>
<dbReference type="PROSITE" id="PS50929">
    <property type="entry name" value="ABC_TM1F"/>
    <property type="match status" value="1"/>
</dbReference>
<keyword evidence="4 11" id="KW-0812">Transmembrane</keyword>
<keyword evidence="16" id="KW-1185">Reference proteome</keyword>
<dbReference type="InterPro" id="IPR017871">
    <property type="entry name" value="ABC_transporter-like_CS"/>
</dbReference>
<dbReference type="PROSITE" id="PS50990">
    <property type="entry name" value="PEPTIDASE_C39"/>
    <property type="match status" value="1"/>
</dbReference>
<keyword evidence="8 11" id="KW-1133">Transmembrane helix</keyword>
<dbReference type="EMBL" id="VOEI01000002">
    <property type="protein sequence ID" value="TWR26805.1"/>
    <property type="molecule type" value="Genomic_DNA"/>
</dbReference>
<dbReference type="SMART" id="SM00382">
    <property type="entry name" value="AAA"/>
    <property type="match status" value="1"/>
</dbReference>
<proteinExistence type="predicted"/>
<evidence type="ECO:0000259" key="13">
    <source>
        <dbReference type="PROSITE" id="PS50929"/>
    </source>
</evidence>
<dbReference type="Gene3D" id="3.90.70.10">
    <property type="entry name" value="Cysteine proteinases"/>
    <property type="match status" value="1"/>
</dbReference>
<dbReference type="GO" id="GO:0006508">
    <property type="term" value="P:proteolysis"/>
    <property type="evidence" value="ECO:0007669"/>
    <property type="project" value="InterPro"/>
</dbReference>
<protein>
    <submittedName>
        <fullName evidence="15">Peptidase domain-containing ABC transporter</fullName>
    </submittedName>
</protein>
<dbReference type="Pfam" id="PF00664">
    <property type="entry name" value="ABC_membrane"/>
    <property type="match status" value="1"/>
</dbReference>
<dbReference type="GO" id="GO:0034040">
    <property type="term" value="F:ATPase-coupled lipid transmembrane transporter activity"/>
    <property type="evidence" value="ECO:0007669"/>
    <property type="project" value="TreeGrafter"/>
</dbReference>
<gene>
    <name evidence="15" type="ORF">FPZ42_07135</name>
</gene>
<dbReference type="PROSITE" id="PS50893">
    <property type="entry name" value="ABC_TRANSPORTER_2"/>
    <property type="match status" value="1"/>
</dbReference>
<evidence type="ECO:0000256" key="5">
    <source>
        <dbReference type="ARBA" id="ARBA00022741"/>
    </source>
</evidence>
<evidence type="ECO:0000256" key="10">
    <source>
        <dbReference type="ARBA" id="ARBA00043264"/>
    </source>
</evidence>
<sequence length="736" mass="84063">MIMKFPFRRQLDAFDCGPTCLQMVSEFYGKLLSLDYLREQCFITREGVSLLGISQGAEKIGLRNLMLKVNLKTLQEDCPLPAILHWNQNHFVVLYKIKKGFLRGKVGLKFVIGDPDHGLVTLHEDEFLNRWNTNNVGQGIALLLEPTSAFYANTNEYTRESEWRYLLKHLRPFRKSFIRLLTILAFSVGITACLPYMTKGLIDKGVVGKNHSLIILFILSQLILYISSSILDICRSWLLLHMNAKISLNIISDFLKKIMKLPIKFFDSKSIGDLTTRINDHHKIETFLTSDVVTTLFSVLQILIFSTILLTFKFSLWATFLIFSAVAVTWIFLFQKKREQLDYVRFSQEKNTQEKLIEMILGMTEVKLYNAELTKRWEWEHLQIRQYKLGMKSLKLEQMQQSGFIFLTQFKNLSLSYIAAMLVVSHEISLGVMLSISFIIGQTNGPFQQLVQFFKSAQTAKLSFSRLNEVHYKKEEEASGNFDPATPEYIHEDLVLSGLSFQYQGPRSPYTLKNLDIVIPKGKVTAIVGASGSGKTTLLKILIGFYQPTEGKLKIGDRDSTEISPGLWRSNYSTVMQDGYIFNDTVSRNITMNDEEVDQDRFQKAVYTSNLDEFVDEMPLKYKTKVGNNGSNLSGGQKQRLFIARAVYKNSNYLFFDEATSSLDANNETEIMSKLDTFFIGKTVVVIAHRLSTVKNADQIIVLDKGQIVEIGTHESLTTSRGRYFDLIKNQLELGA</sequence>
<keyword evidence="10" id="KW-0080">Bacteriocin transport</keyword>
<dbReference type="InterPro" id="IPR011527">
    <property type="entry name" value="ABC1_TM_dom"/>
</dbReference>
<feature type="domain" description="ABC transmembrane type-1" evidence="13">
    <location>
        <begin position="184"/>
        <end position="459"/>
    </location>
</feature>
<dbReference type="OrthoDB" id="9760358at2"/>
<dbReference type="PANTHER" id="PTHR24221:SF654">
    <property type="entry name" value="ATP-BINDING CASSETTE SUB-FAMILY B MEMBER 6"/>
    <property type="match status" value="1"/>
</dbReference>
<keyword evidence="2" id="KW-0813">Transport</keyword>
<dbReference type="AlphaFoldDB" id="A0A563U646"/>
<keyword evidence="9 11" id="KW-0472">Membrane</keyword>
<feature type="transmembrane region" description="Helical" evidence="11">
    <location>
        <begin position="213"/>
        <end position="234"/>
    </location>
</feature>
<dbReference type="PANTHER" id="PTHR24221">
    <property type="entry name" value="ATP-BINDING CASSETTE SUB-FAMILY B"/>
    <property type="match status" value="1"/>
</dbReference>
<dbReference type="Pfam" id="PF00005">
    <property type="entry name" value="ABC_tran"/>
    <property type="match status" value="1"/>
</dbReference>
<feature type="domain" description="Peptidase C39" evidence="14">
    <location>
        <begin position="10"/>
        <end position="138"/>
    </location>
</feature>
<evidence type="ECO:0000256" key="2">
    <source>
        <dbReference type="ARBA" id="ARBA00022448"/>
    </source>
</evidence>
<evidence type="ECO:0000256" key="8">
    <source>
        <dbReference type="ARBA" id="ARBA00022989"/>
    </source>
</evidence>